<dbReference type="NCBIfam" id="TIGR00233">
    <property type="entry name" value="trpS"/>
    <property type="match status" value="1"/>
</dbReference>
<evidence type="ECO:0000256" key="4">
    <source>
        <dbReference type="ARBA" id="ARBA00013782"/>
    </source>
</evidence>
<dbReference type="Gene3D" id="1.10.240.10">
    <property type="entry name" value="Tyrosyl-Transfer RNA Synthetase"/>
    <property type="match status" value="1"/>
</dbReference>
<evidence type="ECO:0000256" key="12">
    <source>
        <dbReference type="RuleBase" id="RU363036"/>
    </source>
</evidence>
<dbReference type="FunFam" id="3.40.50.620:FF:000033">
    <property type="entry name" value="tryptophan--tRNA ligase, cytoplasmic"/>
    <property type="match status" value="1"/>
</dbReference>
<dbReference type="Pfam" id="PF00579">
    <property type="entry name" value="tRNA-synt_1b"/>
    <property type="match status" value="1"/>
</dbReference>
<proteinExistence type="inferred from homology"/>
<dbReference type="PRINTS" id="PR01039">
    <property type="entry name" value="TRNASYNTHTRP"/>
</dbReference>
<dbReference type="InterPro" id="IPR002305">
    <property type="entry name" value="aa-tRNA-synth_Ic"/>
</dbReference>
<gene>
    <name evidence="14" type="ORF">SELMODRAFT_185043</name>
</gene>
<evidence type="ECO:0000256" key="3">
    <source>
        <dbReference type="ARBA" id="ARBA00013161"/>
    </source>
</evidence>
<keyword evidence="15" id="KW-1185">Reference proteome</keyword>
<comment type="similarity">
    <text evidence="2 12">Belongs to the class-I aminoacyl-tRNA synthetase family.</text>
</comment>
<evidence type="ECO:0000256" key="5">
    <source>
        <dbReference type="ARBA" id="ARBA00022490"/>
    </source>
</evidence>
<evidence type="ECO:0000313" key="15">
    <source>
        <dbReference type="Proteomes" id="UP000001514"/>
    </source>
</evidence>
<dbReference type="PROSITE" id="PS00178">
    <property type="entry name" value="AA_TRNA_LIGASE_I"/>
    <property type="match status" value="1"/>
</dbReference>
<dbReference type="InParanoid" id="D8T3F6"/>
<dbReference type="GO" id="GO:0005524">
    <property type="term" value="F:ATP binding"/>
    <property type="evidence" value="ECO:0007669"/>
    <property type="project" value="UniProtKB-KW"/>
</dbReference>
<dbReference type="KEGG" id="smo:SELMODRAFT_185043"/>
<dbReference type="STRING" id="88036.D8T3F6"/>
<evidence type="ECO:0000313" key="14">
    <source>
        <dbReference type="EMBL" id="EFJ08852.1"/>
    </source>
</evidence>
<keyword evidence="5" id="KW-0963">Cytoplasm</keyword>
<sequence>MGEQVVTPYSVSARNGAVDYARIVSDFGCKLIDPQLIQRLEKLTNKPAHPFLRRGIFFAHRDLESILDAYEQGHKFFLYTGRGPSSESLHLGHLVQFMFTKYLQDAFDVPLVIQLSDDEKFIWKDISQEECQRLGRNNAKDIISCGFRLERTFIFSNLDYVSGALFDNVLTISSFLSSNAMSAVFGLNAETDVLGKLLYPAVQIAPAFSTSFDDVFGEGIKMRCLIPCAIDQDPYFRLSRDLAPRLKLYKPALIESRFLPSIEAGDGSGKMSASSPNSAIFVTDTLEEIKQKLAGAAVESVLAYLTFFEENDAVLEEMKADFSSGKRSLEDLKNDLSKVLWEVLENLQQLKAEVDDKILSEFMRPRLIR</sequence>
<dbReference type="GO" id="GO:0006436">
    <property type="term" value="P:tryptophanyl-tRNA aminoacylation"/>
    <property type="evidence" value="ECO:0000318"/>
    <property type="project" value="GO_Central"/>
</dbReference>
<dbReference type="AlphaFoldDB" id="D8T3F6"/>
<dbReference type="Gene3D" id="3.40.50.620">
    <property type="entry name" value="HUPs"/>
    <property type="match status" value="1"/>
</dbReference>
<evidence type="ECO:0000256" key="6">
    <source>
        <dbReference type="ARBA" id="ARBA00022598"/>
    </source>
</evidence>
<keyword evidence="7 12" id="KW-0547">Nucleotide-binding</keyword>
<organism evidence="15">
    <name type="scientific">Selaginella moellendorffii</name>
    <name type="common">Spikemoss</name>
    <dbReference type="NCBI Taxonomy" id="88036"/>
    <lineage>
        <taxon>Eukaryota</taxon>
        <taxon>Viridiplantae</taxon>
        <taxon>Streptophyta</taxon>
        <taxon>Embryophyta</taxon>
        <taxon>Tracheophyta</taxon>
        <taxon>Lycopodiopsida</taxon>
        <taxon>Selaginellales</taxon>
        <taxon>Selaginellaceae</taxon>
        <taxon>Selaginella</taxon>
    </lineage>
</organism>
<evidence type="ECO:0000256" key="2">
    <source>
        <dbReference type="ARBA" id="ARBA00005594"/>
    </source>
</evidence>
<dbReference type="PANTHER" id="PTHR10055:SF1">
    <property type="entry name" value="TRYPTOPHAN--TRNA LIGASE, CYTOPLASMIC"/>
    <property type="match status" value="1"/>
</dbReference>
<evidence type="ECO:0000256" key="11">
    <source>
        <dbReference type="ARBA" id="ARBA00030268"/>
    </source>
</evidence>
<keyword evidence="9 12" id="KW-0648">Protein biosynthesis</keyword>
<dbReference type="InterPro" id="IPR001412">
    <property type="entry name" value="aa-tRNA-synth_I_CS"/>
</dbReference>
<dbReference type="eggNOG" id="KOG2145">
    <property type="taxonomic scope" value="Eukaryota"/>
</dbReference>
<dbReference type="InterPro" id="IPR002306">
    <property type="entry name" value="Trp-tRNA-ligase"/>
</dbReference>
<name>D8T3F6_SELML</name>
<accession>D8T3F6</accession>
<evidence type="ECO:0000256" key="1">
    <source>
        <dbReference type="ARBA" id="ARBA00004496"/>
    </source>
</evidence>
<reference evidence="14 15" key="1">
    <citation type="journal article" date="2011" name="Science">
        <title>The Selaginella genome identifies genetic changes associated with the evolution of vascular plants.</title>
        <authorList>
            <person name="Banks J.A."/>
            <person name="Nishiyama T."/>
            <person name="Hasebe M."/>
            <person name="Bowman J.L."/>
            <person name="Gribskov M."/>
            <person name="dePamphilis C."/>
            <person name="Albert V.A."/>
            <person name="Aono N."/>
            <person name="Aoyama T."/>
            <person name="Ambrose B.A."/>
            <person name="Ashton N.W."/>
            <person name="Axtell M.J."/>
            <person name="Barker E."/>
            <person name="Barker M.S."/>
            <person name="Bennetzen J.L."/>
            <person name="Bonawitz N.D."/>
            <person name="Chapple C."/>
            <person name="Cheng C."/>
            <person name="Correa L.G."/>
            <person name="Dacre M."/>
            <person name="DeBarry J."/>
            <person name="Dreyer I."/>
            <person name="Elias M."/>
            <person name="Engstrom E.M."/>
            <person name="Estelle M."/>
            <person name="Feng L."/>
            <person name="Finet C."/>
            <person name="Floyd S.K."/>
            <person name="Frommer W.B."/>
            <person name="Fujita T."/>
            <person name="Gramzow L."/>
            <person name="Gutensohn M."/>
            <person name="Harholt J."/>
            <person name="Hattori M."/>
            <person name="Heyl A."/>
            <person name="Hirai T."/>
            <person name="Hiwatashi Y."/>
            <person name="Ishikawa M."/>
            <person name="Iwata M."/>
            <person name="Karol K.G."/>
            <person name="Koehler B."/>
            <person name="Kolukisaoglu U."/>
            <person name="Kubo M."/>
            <person name="Kurata T."/>
            <person name="Lalonde S."/>
            <person name="Li K."/>
            <person name="Li Y."/>
            <person name="Litt A."/>
            <person name="Lyons E."/>
            <person name="Manning G."/>
            <person name="Maruyama T."/>
            <person name="Michael T.P."/>
            <person name="Mikami K."/>
            <person name="Miyazaki S."/>
            <person name="Morinaga S."/>
            <person name="Murata T."/>
            <person name="Mueller-Roeber B."/>
            <person name="Nelson D.R."/>
            <person name="Obara M."/>
            <person name="Oguri Y."/>
            <person name="Olmstead R.G."/>
            <person name="Onodera N."/>
            <person name="Petersen B.L."/>
            <person name="Pils B."/>
            <person name="Prigge M."/>
            <person name="Rensing S.A."/>
            <person name="Riano-Pachon D.M."/>
            <person name="Roberts A.W."/>
            <person name="Sato Y."/>
            <person name="Scheller H.V."/>
            <person name="Schulz B."/>
            <person name="Schulz C."/>
            <person name="Shakirov E.V."/>
            <person name="Shibagaki N."/>
            <person name="Shinohara N."/>
            <person name="Shippen D.E."/>
            <person name="Soerensen I."/>
            <person name="Sotooka R."/>
            <person name="Sugimoto N."/>
            <person name="Sugita M."/>
            <person name="Sumikawa N."/>
            <person name="Tanurdzic M."/>
            <person name="Theissen G."/>
            <person name="Ulvskov P."/>
            <person name="Wakazuki S."/>
            <person name="Weng J.K."/>
            <person name="Willats W.W."/>
            <person name="Wipf D."/>
            <person name="Wolf P.G."/>
            <person name="Yang L."/>
            <person name="Zimmer A.D."/>
            <person name="Zhu Q."/>
            <person name="Mitros T."/>
            <person name="Hellsten U."/>
            <person name="Loque D."/>
            <person name="Otillar R."/>
            <person name="Salamov A."/>
            <person name="Schmutz J."/>
            <person name="Shapiro H."/>
            <person name="Lindquist E."/>
            <person name="Lucas S."/>
            <person name="Rokhsar D."/>
            <person name="Grigoriev I.V."/>
        </authorList>
    </citation>
    <scope>NUCLEOTIDE SEQUENCE [LARGE SCALE GENOMIC DNA]</scope>
</reference>
<dbReference type="Gramene" id="EFJ08852">
    <property type="protein sequence ID" value="EFJ08852"/>
    <property type="gene ID" value="SELMODRAFT_185043"/>
</dbReference>
<dbReference type="HOGENOM" id="CLU_032621_0_1_1"/>
<keyword evidence="6 12" id="KW-0436">Ligase</keyword>
<dbReference type="PANTHER" id="PTHR10055">
    <property type="entry name" value="TRYPTOPHANYL-TRNA SYNTHETASE"/>
    <property type="match status" value="1"/>
</dbReference>
<keyword evidence="13" id="KW-0175">Coiled coil</keyword>
<dbReference type="GO" id="GO:0009791">
    <property type="term" value="P:post-embryonic development"/>
    <property type="evidence" value="ECO:0007669"/>
    <property type="project" value="UniProtKB-ARBA"/>
</dbReference>
<dbReference type="OrthoDB" id="10261385at2759"/>
<evidence type="ECO:0000256" key="10">
    <source>
        <dbReference type="ARBA" id="ARBA00023146"/>
    </source>
</evidence>
<evidence type="ECO:0000256" key="13">
    <source>
        <dbReference type="SAM" id="Coils"/>
    </source>
</evidence>
<dbReference type="GO" id="GO:0048608">
    <property type="term" value="P:reproductive structure development"/>
    <property type="evidence" value="ECO:0007669"/>
    <property type="project" value="UniProtKB-ARBA"/>
</dbReference>
<dbReference type="Proteomes" id="UP000001514">
    <property type="component" value="Unassembled WGS sequence"/>
</dbReference>
<dbReference type="EMBL" id="GL377669">
    <property type="protein sequence ID" value="EFJ08852.1"/>
    <property type="molecule type" value="Genomic_DNA"/>
</dbReference>
<evidence type="ECO:0000256" key="8">
    <source>
        <dbReference type="ARBA" id="ARBA00022840"/>
    </source>
</evidence>
<dbReference type="EC" id="6.1.1.2" evidence="3"/>
<dbReference type="GO" id="GO:0005737">
    <property type="term" value="C:cytoplasm"/>
    <property type="evidence" value="ECO:0000318"/>
    <property type="project" value="GO_Central"/>
</dbReference>
<protein>
    <recommendedName>
        <fullName evidence="4">Tryptophan--tRNA ligase, cytoplasmic</fullName>
        <ecNumber evidence="3">6.1.1.2</ecNumber>
    </recommendedName>
    <alternativeName>
        <fullName evidence="11">Tryptophanyl-tRNA synthetase</fullName>
    </alternativeName>
</protein>
<dbReference type="SUPFAM" id="SSF52374">
    <property type="entry name" value="Nucleotidylyl transferase"/>
    <property type="match status" value="1"/>
</dbReference>
<feature type="coiled-coil region" evidence="13">
    <location>
        <begin position="315"/>
        <end position="353"/>
    </location>
</feature>
<keyword evidence="10 12" id="KW-0030">Aminoacyl-tRNA synthetase</keyword>
<comment type="subcellular location">
    <subcellularLocation>
        <location evidence="1">Cytoplasm</location>
    </subcellularLocation>
</comment>
<evidence type="ECO:0000256" key="7">
    <source>
        <dbReference type="ARBA" id="ARBA00022741"/>
    </source>
</evidence>
<evidence type="ECO:0000256" key="9">
    <source>
        <dbReference type="ARBA" id="ARBA00022917"/>
    </source>
</evidence>
<keyword evidence="8 12" id="KW-0067">ATP-binding</keyword>
<dbReference type="InterPro" id="IPR014729">
    <property type="entry name" value="Rossmann-like_a/b/a_fold"/>
</dbReference>
<dbReference type="GO" id="GO:0004830">
    <property type="term" value="F:tryptophan-tRNA ligase activity"/>
    <property type="evidence" value="ECO:0000318"/>
    <property type="project" value="GO_Central"/>
</dbReference>